<dbReference type="Pfam" id="PF00450">
    <property type="entry name" value="Peptidase_S10"/>
    <property type="match status" value="1"/>
</dbReference>
<dbReference type="PRINTS" id="PR00724">
    <property type="entry name" value="CRBOXYPTASEC"/>
</dbReference>
<dbReference type="Proteomes" id="UP001215280">
    <property type="component" value="Unassembled WGS sequence"/>
</dbReference>
<accession>A0AAD7MN56</accession>
<gene>
    <name evidence="8" type="ORF">DFH07DRAFT_265288</name>
</gene>
<evidence type="ECO:0000256" key="2">
    <source>
        <dbReference type="ARBA" id="ARBA00012446"/>
    </source>
</evidence>
<dbReference type="Gene3D" id="1.10.287.410">
    <property type="match status" value="1"/>
</dbReference>
<comment type="similarity">
    <text evidence="1">Belongs to the peptidase S10 family.</text>
</comment>
<keyword evidence="6" id="KW-0325">Glycoprotein</keyword>
<evidence type="ECO:0000256" key="4">
    <source>
        <dbReference type="ARBA" id="ARBA00022670"/>
    </source>
</evidence>
<name>A0AAD7MN56_9AGAR</name>
<evidence type="ECO:0000256" key="7">
    <source>
        <dbReference type="SAM" id="Phobius"/>
    </source>
</evidence>
<dbReference type="SUPFAM" id="SSF53474">
    <property type="entry name" value="alpha/beta-Hydrolases"/>
    <property type="match status" value="1"/>
</dbReference>
<proteinExistence type="inferred from homology"/>
<keyword evidence="7" id="KW-0812">Transmembrane</keyword>
<dbReference type="InterPro" id="IPR029058">
    <property type="entry name" value="AB_hydrolase_fold"/>
</dbReference>
<evidence type="ECO:0000313" key="8">
    <source>
        <dbReference type="EMBL" id="KAJ7724492.1"/>
    </source>
</evidence>
<dbReference type="InterPro" id="IPR001563">
    <property type="entry name" value="Peptidase_S10"/>
</dbReference>
<keyword evidence="9" id="KW-1185">Reference proteome</keyword>
<evidence type="ECO:0000313" key="9">
    <source>
        <dbReference type="Proteomes" id="UP001215280"/>
    </source>
</evidence>
<dbReference type="PANTHER" id="PTHR11802">
    <property type="entry name" value="SERINE PROTEASE FAMILY S10 SERINE CARBOXYPEPTIDASE"/>
    <property type="match status" value="1"/>
</dbReference>
<dbReference type="Gene3D" id="3.40.50.1820">
    <property type="entry name" value="alpha/beta hydrolase"/>
    <property type="match status" value="1"/>
</dbReference>
<evidence type="ECO:0000256" key="5">
    <source>
        <dbReference type="ARBA" id="ARBA00022801"/>
    </source>
</evidence>
<dbReference type="GO" id="GO:0006508">
    <property type="term" value="P:proteolysis"/>
    <property type="evidence" value="ECO:0007669"/>
    <property type="project" value="UniProtKB-KW"/>
</dbReference>
<keyword evidence="7" id="KW-0472">Membrane</keyword>
<keyword evidence="7" id="KW-1133">Transmembrane helix</keyword>
<dbReference type="EMBL" id="JARJLG010000238">
    <property type="protein sequence ID" value="KAJ7724492.1"/>
    <property type="molecule type" value="Genomic_DNA"/>
</dbReference>
<evidence type="ECO:0000256" key="6">
    <source>
        <dbReference type="ARBA" id="ARBA00023180"/>
    </source>
</evidence>
<reference evidence="8" key="1">
    <citation type="submission" date="2023-03" db="EMBL/GenBank/DDBJ databases">
        <title>Massive genome expansion in bonnet fungi (Mycena s.s.) driven by repeated elements and novel gene families across ecological guilds.</title>
        <authorList>
            <consortium name="Lawrence Berkeley National Laboratory"/>
            <person name="Harder C.B."/>
            <person name="Miyauchi S."/>
            <person name="Viragh M."/>
            <person name="Kuo A."/>
            <person name="Thoen E."/>
            <person name="Andreopoulos B."/>
            <person name="Lu D."/>
            <person name="Skrede I."/>
            <person name="Drula E."/>
            <person name="Henrissat B."/>
            <person name="Morin E."/>
            <person name="Kohler A."/>
            <person name="Barry K."/>
            <person name="LaButti K."/>
            <person name="Morin E."/>
            <person name="Salamov A."/>
            <person name="Lipzen A."/>
            <person name="Mereny Z."/>
            <person name="Hegedus B."/>
            <person name="Baldrian P."/>
            <person name="Stursova M."/>
            <person name="Weitz H."/>
            <person name="Taylor A."/>
            <person name="Grigoriev I.V."/>
            <person name="Nagy L.G."/>
            <person name="Martin F."/>
            <person name="Kauserud H."/>
        </authorList>
    </citation>
    <scope>NUCLEOTIDE SEQUENCE</scope>
    <source>
        <strain evidence="8">CBHHK188m</strain>
    </source>
</reference>
<evidence type="ECO:0000256" key="3">
    <source>
        <dbReference type="ARBA" id="ARBA00022645"/>
    </source>
</evidence>
<dbReference type="GO" id="GO:0004185">
    <property type="term" value="F:serine-type carboxypeptidase activity"/>
    <property type="evidence" value="ECO:0007669"/>
    <property type="project" value="UniProtKB-EC"/>
</dbReference>
<dbReference type="EC" id="3.4.16.5" evidence="2"/>
<dbReference type="PANTHER" id="PTHR11802:SF113">
    <property type="entry name" value="SERINE CARBOXYPEPTIDASE CTSA-4.1"/>
    <property type="match status" value="1"/>
</dbReference>
<keyword evidence="3" id="KW-0121">Carboxypeptidase</keyword>
<keyword evidence="4" id="KW-0645">Protease</keyword>
<sequence length="496" mass="55064">MGRLSSPNFSAKHHSTQRSLRNNVVVTLAAIVATAVCATFWFRYIGLSEAPSAIHFYARVTRPRGICLGVRGDAPSYAGYIGLQGDTPDSHRRSFFWLFEAEENASDAPLILTVGGGPGTTGLLKPLGGQGPCILTPNGTVPNPDRITQRFNLLALDHPIGTGFSYGRMVNNSHDAALDVHDFLQKFYLLFPRLAKNQLIISGGSYGGKYLPNIATVIQEKNEAIVLQQSKRAIHIDLESLMISNPSSDPIAHYRWLLFFRCELHSLYDAATCAAMYAKLPECLDLISISLQDTGFSQSANKARRTAREFCYYIAWGGDTHGVIVEDIRRTCNETDTLRCFPHFEWIERYLRDSATMRSLGVPPFFNFTALSDTVEQAFFATGDVMLPAHLLYEPLLSKGIRVLHYIGAQDGNCAWPGILSFLKALRTPFQREFMRASDVPWPTSDYVATTVRAVGEGAGNMTYILIDGAGHFPSQDQPELVKKITERWISNSPWV</sequence>
<dbReference type="AlphaFoldDB" id="A0AAD7MN56"/>
<evidence type="ECO:0000256" key="1">
    <source>
        <dbReference type="ARBA" id="ARBA00009431"/>
    </source>
</evidence>
<feature type="transmembrane region" description="Helical" evidence="7">
    <location>
        <begin position="20"/>
        <end position="42"/>
    </location>
</feature>
<comment type="caution">
    <text evidence="8">The sequence shown here is derived from an EMBL/GenBank/DDBJ whole genome shotgun (WGS) entry which is preliminary data.</text>
</comment>
<organism evidence="8 9">
    <name type="scientific">Mycena maculata</name>
    <dbReference type="NCBI Taxonomy" id="230809"/>
    <lineage>
        <taxon>Eukaryota</taxon>
        <taxon>Fungi</taxon>
        <taxon>Dikarya</taxon>
        <taxon>Basidiomycota</taxon>
        <taxon>Agaricomycotina</taxon>
        <taxon>Agaricomycetes</taxon>
        <taxon>Agaricomycetidae</taxon>
        <taxon>Agaricales</taxon>
        <taxon>Marasmiineae</taxon>
        <taxon>Mycenaceae</taxon>
        <taxon>Mycena</taxon>
    </lineage>
</organism>
<keyword evidence="5" id="KW-0378">Hydrolase</keyword>
<protein>
    <recommendedName>
        <fullName evidence="2">carboxypeptidase C</fullName>
        <ecNumber evidence="2">3.4.16.5</ecNumber>
    </recommendedName>
</protein>